<feature type="compositionally biased region" description="Polar residues" evidence="1">
    <location>
        <begin position="1"/>
        <end position="20"/>
    </location>
</feature>
<organism evidence="2 3">
    <name type="scientific">Trichuris muris</name>
    <name type="common">Mouse whipworm</name>
    <dbReference type="NCBI Taxonomy" id="70415"/>
    <lineage>
        <taxon>Eukaryota</taxon>
        <taxon>Metazoa</taxon>
        <taxon>Ecdysozoa</taxon>
        <taxon>Nematoda</taxon>
        <taxon>Enoplea</taxon>
        <taxon>Dorylaimia</taxon>
        <taxon>Trichinellida</taxon>
        <taxon>Trichuridae</taxon>
        <taxon>Trichuris</taxon>
    </lineage>
</organism>
<sequence length="114" mass="12738">MSVTTRRQTAVPSPLVSYNRTARPDVPPYQRYQGLATTIPDRHKEAFPGLAAHAPKDPLRWVHSAALILSLGESGLVNLYGESWTAYHKRVPEQRLCGYFAETFLQPHSCCSSL</sequence>
<evidence type="ECO:0000256" key="1">
    <source>
        <dbReference type="SAM" id="MobiDB-lite"/>
    </source>
</evidence>
<proteinExistence type="predicted"/>
<accession>A0A5S6QHM7</accession>
<dbReference type="WBParaSite" id="TMUE_2000006645.1">
    <property type="protein sequence ID" value="TMUE_2000006645.1"/>
    <property type="gene ID" value="WBGene00287897"/>
</dbReference>
<dbReference type="AlphaFoldDB" id="A0A5S6QHM7"/>
<evidence type="ECO:0000313" key="3">
    <source>
        <dbReference type="WBParaSite" id="TMUE_2000006645.1"/>
    </source>
</evidence>
<evidence type="ECO:0000313" key="2">
    <source>
        <dbReference type="Proteomes" id="UP000046395"/>
    </source>
</evidence>
<protein>
    <submittedName>
        <fullName evidence="3">Uncharacterized protein</fullName>
    </submittedName>
</protein>
<reference evidence="3" key="1">
    <citation type="submission" date="2019-12" db="UniProtKB">
        <authorList>
            <consortium name="WormBaseParasite"/>
        </authorList>
    </citation>
    <scope>IDENTIFICATION</scope>
</reference>
<feature type="region of interest" description="Disordered" evidence="1">
    <location>
        <begin position="1"/>
        <end position="24"/>
    </location>
</feature>
<dbReference type="Proteomes" id="UP000046395">
    <property type="component" value="Unassembled WGS sequence"/>
</dbReference>
<keyword evidence="2" id="KW-1185">Reference proteome</keyword>
<name>A0A5S6QHM7_TRIMR</name>